<dbReference type="EMBL" id="BK032793">
    <property type="protein sequence ID" value="DAF60703.1"/>
    <property type="molecule type" value="Genomic_DNA"/>
</dbReference>
<protein>
    <submittedName>
        <fullName evidence="1">Uncharacterized protein</fullName>
    </submittedName>
</protein>
<name>A0A8S5TCJ6_9CAUD</name>
<organism evidence="1">
    <name type="scientific">Siphoviridae sp. ctngK14</name>
    <dbReference type="NCBI Taxonomy" id="2827940"/>
    <lineage>
        <taxon>Viruses</taxon>
        <taxon>Duplodnaviria</taxon>
        <taxon>Heunggongvirae</taxon>
        <taxon>Uroviricota</taxon>
        <taxon>Caudoviricetes</taxon>
    </lineage>
</organism>
<sequence length="55" mass="6820">MNFEIAANILAEIKPARRKRERYRQRDEMQHRVIPLLPADDRDKFERAMNRHFRL</sequence>
<proteinExistence type="predicted"/>
<reference evidence="1" key="1">
    <citation type="journal article" date="2021" name="Proc. Natl. Acad. Sci. U.S.A.">
        <title>A Catalog of Tens of Thousands of Viruses from Human Metagenomes Reveals Hidden Associations with Chronic Diseases.</title>
        <authorList>
            <person name="Tisza M.J."/>
            <person name="Buck C.B."/>
        </authorList>
    </citation>
    <scope>NUCLEOTIDE SEQUENCE</scope>
    <source>
        <strain evidence="1">CtngK14</strain>
    </source>
</reference>
<evidence type="ECO:0000313" key="1">
    <source>
        <dbReference type="EMBL" id="DAF60703.1"/>
    </source>
</evidence>
<accession>A0A8S5TCJ6</accession>